<gene>
    <name evidence="6" type="ORF">LA5096_05096</name>
</gene>
<dbReference type="AlphaFoldDB" id="A0A0M6ZES8"/>
<keyword evidence="3" id="KW-0804">Transcription</keyword>
<dbReference type="PANTHER" id="PTHR47506:SF6">
    <property type="entry name" value="HTH-TYPE TRANSCRIPTIONAL REPRESSOR NEMR"/>
    <property type="match status" value="1"/>
</dbReference>
<dbReference type="EMBL" id="CXWC01000013">
    <property type="protein sequence ID" value="CTQ77326.1"/>
    <property type="molecule type" value="Genomic_DNA"/>
</dbReference>
<evidence type="ECO:0000256" key="1">
    <source>
        <dbReference type="ARBA" id="ARBA00023015"/>
    </source>
</evidence>
<feature type="domain" description="HTH tetR-type" evidence="5">
    <location>
        <begin position="65"/>
        <end position="125"/>
    </location>
</feature>
<dbReference type="Gene3D" id="1.10.357.10">
    <property type="entry name" value="Tetracycline Repressor, domain 2"/>
    <property type="match status" value="1"/>
</dbReference>
<evidence type="ECO:0000313" key="7">
    <source>
        <dbReference type="Proteomes" id="UP000049983"/>
    </source>
</evidence>
<evidence type="ECO:0000256" key="2">
    <source>
        <dbReference type="ARBA" id="ARBA00023125"/>
    </source>
</evidence>
<dbReference type="SUPFAM" id="SSF46689">
    <property type="entry name" value="Homeodomain-like"/>
    <property type="match status" value="1"/>
</dbReference>
<evidence type="ECO:0000313" key="6">
    <source>
        <dbReference type="EMBL" id="CTQ77326.1"/>
    </source>
</evidence>
<evidence type="ECO:0000256" key="3">
    <source>
        <dbReference type="ARBA" id="ARBA00023163"/>
    </source>
</evidence>
<dbReference type="PROSITE" id="PS50977">
    <property type="entry name" value="HTH_TETR_2"/>
    <property type="match status" value="1"/>
</dbReference>
<evidence type="ECO:0000256" key="4">
    <source>
        <dbReference type="PROSITE-ProRule" id="PRU00335"/>
    </source>
</evidence>
<keyword evidence="2 4" id="KW-0238">DNA-binding</keyword>
<feature type="DNA-binding region" description="H-T-H motif" evidence="4">
    <location>
        <begin position="88"/>
        <end position="107"/>
    </location>
</feature>
<dbReference type="InterPro" id="IPR009057">
    <property type="entry name" value="Homeodomain-like_sf"/>
</dbReference>
<accession>A0A0M6ZES8</accession>
<keyword evidence="1" id="KW-0805">Transcription regulation</keyword>
<proteinExistence type="predicted"/>
<reference evidence="7" key="1">
    <citation type="submission" date="2015-07" db="EMBL/GenBank/DDBJ databases">
        <authorList>
            <person name="Rodrigo-Torres Lidia"/>
            <person name="Arahal R.David."/>
        </authorList>
    </citation>
    <scope>NUCLEOTIDE SEQUENCE [LARGE SCALE GENOMIC DNA]</scope>
    <source>
        <strain evidence="7">CECT 5096</strain>
    </source>
</reference>
<dbReference type="STRING" id="311410.LA5095_03814"/>
<protein>
    <submittedName>
        <fullName evidence="6">Transcriptional regulator BetI</fullName>
    </submittedName>
</protein>
<keyword evidence="7" id="KW-1185">Reference proteome</keyword>
<dbReference type="GO" id="GO:0003677">
    <property type="term" value="F:DNA binding"/>
    <property type="evidence" value="ECO:0007669"/>
    <property type="project" value="UniProtKB-UniRule"/>
</dbReference>
<evidence type="ECO:0000259" key="5">
    <source>
        <dbReference type="PROSITE" id="PS50977"/>
    </source>
</evidence>
<dbReference type="InterPro" id="IPR001647">
    <property type="entry name" value="HTH_TetR"/>
</dbReference>
<dbReference type="Proteomes" id="UP000049983">
    <property type="component" value="Unassembled WGS sequence"/>
</dbReference>
<dbReference type="PANTHER" id="PTHR47506">
    <property type="entry name" value="TRANSCRIPTIONAL REGULATORY PROTEIN"/>
    <property type="match status" value="1"/>
</dbReference>
<name>A0A0M6ZES8_9HYPH</name>
<organism evidence="6 7">
    <name type="scientific">Roseibium album</name>
    <dbReference type="NCBI Taxonomy" id="311410"/>
    <lineage>
        <taxon>Bacteria</taxon>
        <taxon>Pseudomonadati</taxon>
        <taxon>Pseudomonadota</taxon>
        <taxon>Alphaproteobacteria</taxon>
        <taxon>Hyphomicrobiales</taxon>
        <taxon>Stappiaceae</taxon>
        <taxon>Roseibium</taxon>
    </lineage>
</organism>
<sequence length="271" mass="30643">MLFNAPNFFWNSPSRDFSKMLMINPDRYLKNTGQEGKFSKRVPVKLSLFQQPGYRGMAPTENELPDRRAQAIQGAFDALKSHGLGELSFDLVASKSGMSRQLVRHYFPDHEALMIAVCDHLARLYSEPLIAAASALDGPERITVFLDFYFDLLSDNPKPRDDQVYDAMMALAARSNSIRTALADQYGLLGQVLGHEFVVQYPELSQQSASELSFLFVSIMYGHWKMVASLGYSEEHNIVTRRAIDRLIKSYIESPSALSQPIKIWSKQPKL</sequence>